<dbReference type="InterPro" id="IPR015867">
    <property type="entry name" value="N-reg_PII/ATP_PRibTrfase_C"/>
</dbReference>
<accession>A0A0N4ZJW3</accession>
<dbReference type="SUPFAM" id="SSF54913">
    <property type="entry name" value="GlnB-like"/>
    <property type="match status" value="1"/>
</dbReference>
<feature type="signal peptide" evidence="2">
    <location>
        <begin position="1"/>
        <end position="21"/>
    </location>
</feature>
<reference evidence="4" key="1">
    <citation type="submission" date="2017-02" db="UniProtKB">
        <authorList>
            <consortium name="WormBaseParasite"/>
        </authorList>
    </citation>
    <scope>IDENTIFICATION</scope>
</reference>
<comment type="similarity">
    <text evidence="1">Belongs to the CutA family.</text>
</comment>
<dbReference type="Proteomes" id="UP000038045">
    <property type="component" value="Unplaced"/>
</dbReference>
<dbReference type="InterPro" id="IPR011322">
    <property type="entry name" value="N-reg_PII-like_a/b"/>
</dbReference>
<dbReference type="Gene3D" id="3.30.70.120">
    <property type="match status" value="1"/>
</dbReference>
<dbReference type="Pfam" id="PF03091">
    <property type="entry name" value="CutA1"/>
    <property type="match status" value="1"/>
</dbReference>
<evidence type="ECO:0000313" key="4">
    <source>
        <dbReference type="WBParaSite" id="PTRK_0000840300.1"/>
    </source>
</evidence>
<dbReference type="GO" id="GO:0010038">
    <property type="term" value="P:response to metal ion"/>
    <property type="evidence" value="ECO:0007669"/>
    <property type="project" value="InterPro"/>
</dbReference>
<evidence type="ECO:0000256" key="1">
    <source>
        <dbReference type="ARBA" id="ARBA00010169"/>
    </source>
</evidence>
<keyword evidence="2" id="KW-0732">Signal</keyword>
<evidence type="ECO:0000313" key="3">
    <source>
        <dbReference type="Proteomes" id="UP000038045"/>
    </source>
</evidence>
<proteinExistence type="inferred from homology"/>
<dbReference type="AlphaFoldDB" id="A0A0N4ZJW3"/>
<dbReference type="STRING" id="131310.A0A0N4ZJW3"/>
<dbReference type="InterPro" id="IPR004323">
    <property type="entry name" value="Ion_tolerance_CutA"/>
</dbReference>
<protein>
    <submittedName>
        <fullName evidence="4">Divalent-cation tolerance protein CutA</fullName>
    </submittedName>
</protein>
<evidence type="ECO:0000256" key="2">
    <source>
        <dbReference type="SAM" id="SignalP"/>
    </source>
</evidence>
<sequence>MVKRTLFVFVLAFLVVSRMNSRVANVFSVIYVTVPKMEVAKTIARNVVESKLAACVNIIPGVTSVYSWKGNIEEDQELLLIIKTKTNLLEELKKEIVKIHPYEVPEFISLPIEHGSEPYLKWIGEQTKNLEST</sequence>
<dbReference type="GO" id="GO:0005507">
    <property type="term" value="F:copper ion binding"/>
    <property type="evidence" value="ECO:0007669"/>
    <property type="project" value="TreeGrafter"/>
</dbReference>
<dbReference type="WBParaSite" id="PTRK_0000840300.1">
    <property type="protein sequence ID" value="PTRK_0000840300.1"/>
    <property type="gene ID" value="PTRK_0000840300"/>
</dbReference>
<dbReference type="PANTHER" id="PTHR23419:SF8">
    <property type="entry name" value="FI09726P"/>
    <property type="match status" value="1"/>
</dbReference>
<name>A0A0N4ZJW3_PARTI</name>
<organism evidence="3 4">
    <name type="scientific">Parastrongyloides trichosuri</name>
    <name type="common">Possum-specific nematode worm</name>
    <dbReference type="NCBI Taxonomy" id="131310"/>
    <lineage>
        <taxon>Eukaryota</taxon>
        <taxon>Metazoa</taxon>
        <taxon>Ecdysozoa</taxon>
        <taxon>Nematoda</taxon>
        <taxon>Chromadorea</taxon>
        <taxon>Rhabditida</taxon>
        <taxon>Tylenchina</taxon>
        <taxon>Panagrolaimomorpha</taxon>
        <taxon>Strongyloidoidea</taxon>
        <taxon>Strongyloididae</taxon>
        <taxon>Parastrongyloides</taxon>
    </lineage>
</organism>
<keyword evidence="3" id="KW-1185">Reference proteome</keyword>
<feature type="chain" id="PRO_5005891849" evidence="2">
    <location>
        <begin position="22"/>
        <end position="133"/>
    </location>
</feature>
<dbReference type="PANTHER" id="PTHR23419">
    <property type="entry name" value="DIVALENT CATION TOLERANCE CUTA-RELATED"/>
    <property type="match status" value="1"/>
</dbReference>